<feature type="domain" description="Glycosyltransferase subfamily 4-like N-terminal" evidence="2">
    <location>
        <begin position="24"/>
        <end position="187"/>
    </location>
</feature>
<evidence type="ECO:0000313" key="4">
    <source>
        <dbReference type="Proteomes" id="UP000186112"/>
    </source>
</evidence>
<accession>A0A1U7M5R5</accession>
<proteinExistence type="predicted"/>
<sequence>MYILILSRGYPTKENKILGIFEMDQARALKRLGHKVVFLSTDIRSIRRKRKWGYERKTIDGIEIYGMNIPLGKVPPFIANKASSLAINYLYKKVIEEEGKPDILHAHFTHQGYLGSLLKEKYGIPLVVTEHSSHVNKDNIRAELVEKGNIAYKNADSLITVSPTLKKRIQDKFGVDSIYIPNIVDTSLFKYQPREKKKQFRFVSTGHLIPIKGTETTINAFYKAFNDNENVSLTIFGEGNERKKLETLIRDLGLENRIKLMGQTAREDMAKEYNSSDAFVLASRSETFGVSYIEALSSGLPVLATKCGGPEVFVNNENGMLSDVDDVDGLAKNMRFIYENVDKFNNQELSQRAREEFSSNSIGEKIVEVYRSIL</sequence>
<dbReference type="Proteomes" id="UP000186112">
    <property type="component" value="Unassembled WGS sequence"/>
</dbReference>
<keyword evidence="3" id="KW-0328">Glycosyltransferase</keyword>
<dbReference type="Gene3D" id="3.40.50.2000">
    <property type="entry name" value="Glycogen Phosphorylase B"/>
    <property type="match status" value="2"/>
</dbReference>
<dbReference type="PANTHER" id="PTHR12526">
    <property type="entry name" value="GLYCOSYLTRANSFERASE"/>
    <property type="match status" value="1"/>
</dbReference>
<dbReference type="Pfam" id="PF00534">
    <property type="entry name" value="Glycos_transf_1"/>
    <property type="match status" value="1"/>
</dbReference>
<dbReference type="InterPro" id="IPR001296">
    <property type="entry name" value="Glyco_trans_1"/>
</dbReference>
<dbReference type="AlphaFoldDB" id="A0A1U7M5R5"/>
<feature type="domain" description="Glycosyl transferase family 1" evidence="1">
    <location>
        <begin position="192"/>
        <end position="352"/>
    </location>
</feature>
<evidence type="ECO:0000259" key="1">
    <source>
        <dbReference type="Pfam" id="PF00534"/>
    </source>
</evidence>
<evidence type="ECO:0000259" key="2">
    <source>
        <dbReference type="Pfam" id="PF13439"/>
    </source>
</evidence>
<reference evidence="3 4" key="1">
    <citation type="submission" date="2016-02" db="EMBL/GenBank/DDBJ databases">
        <title>Genome sequence of Tissierella creatinophila DSM 6911.</title>
        <authorList>
            <person name="Poehlein A."/>
            <person name="Daniel R."/>
        </authorList>
    </citation>
    <scope>NUCLEOTIDE SEQUENCE [LARGE SCALE GENOMIC DNA]</scope>
    <source>
        <strain evidence="3 4">DSM 6911</strain>
    </source>
</reference>
<dbReference type="EMBL" id="LTDM01000022">
    <property type="protein sequence ID" value="OLS02626.1"/>
    <property type="molecule type" value="Genomic_DNA"/>
</dbReference>
<protein>
    <submittedName>
        <fullName evidence="3">Glycogen synthase</fullName>
        <ecNumber evidence="3">2.4.1.11</ecNumber>
    </submittedName>
</protein>
<organism evidence="3 4">
    <name type="scientific">Tissierella creatinophila DSM 6911</name>
    <dbReference type="NCBI Taxonomy" id="1123403"/>
    <lineage>
        <taxon>Bacteria</taxon>
        <taxon>Bacillati</taxon>
        <taxon>Bacillota</taxon>
        <taxon>Tissierellia</taxon>
        <taxon>Tissierellales</taxon>
        <taxon>Tissierellaceae</taxon>
        <taxon>Tissierella</taxon>
    </lineage>
</organism>
<gene>
    <name evidence="3" type="ORF">TICRE_14270</name>
</gene>
<dbReference type="PANTHER" id="PTHR12526:SF630">
    <property type="entry name" value="GLYCOSYLTRANSFERASE"/>
    <property type="match status" value="1"/>
</dbReference>
<evidence type="ECO:0000313" key="3">
    <source>
        <dbReference type="EMBL" id="OLS02626.1"/>
    </source>
</evidence>
<keyword evidence="4" id="KW-1185">Reference proteome</keyword>
<dbReference type="GO" id="GO:0004373">
    <property type="term" value="F:alpha-1,4-glucan glucosyltransferase (UDP-glucose donor) activity"/>
    <property type="evidence" value="ECO:0007669"/>
    <property type="project" value="UniProtKB-EC"/>
</dbReference>
<keyword evidence="3" id="KW-0808">Transferase</keyword>
<dbReference type="Pfam" id="PF13439">
    <property type="entry name" value="Glyco_transf_4"/>
    <property type="match status" value="1"/>
</dbReference>
<dbReference type="InterPro" id="IPR028098">
    <property type="entry name" value="Glyco_trans_4-like_N"/>
</dbReference>
<name>A0A1U7M5R5_TISCR</name>
<dbReference type="RefSeq" id="WP_075726540.1">
    <property type="nucleotide sequence ID" value="NZ_LTDM01000022.1"/>
</dbReference>
<comment type="caution">
    <text evidence="3">The sequence shown here is derived from an EMBL/GenBank/DDBJ whole genome shotgun (WGS) entry which is preliminary data.</text>
</comment>
<dbReference type="OrthoDB" id="9795068at2"/>
<dbReference type="EC" id="2.4.1.11" evidence="3"/>
<dbReference type="SUPFAM" id="SSF53756">
    <property type="entry name" value="UDP-Glycosyltransferase/glycogen phosphorylase"/>
    <property type="match status" value="1"/>
</dbReference>